<feature type="transmembrane region" description="Helical" evidence="10">
    <location>
        <begin position="331"/>
        <end position="352"/>
    </location>
</feature>
<evidence type="ECO:0000313" key="14">
    <source>
        <dbReference type="Proteomes" id="UP000318148"/>
    </source>
</evidence>
<dbReference type="Pfam" id="PF02366">
    <property type="entry name" value="PMT"/>
    <property type="match status" value="1"/>
</dbReference>
<evidence type="ECO:0000256" key="1">
    <source>
        <dbReference type="ARBA" id="ARBA00004127"/>
    </source>
</evidence>
<keyword evidence="6 10" id="KW-0812">Transmembrane</keyword>
<dbReference type="PANTHER" id="PTHR10050:SF46">
    <property type="entry name" value="PROTEIN O-MANNOSYL-TRANSFERASE 2"/>
    <property type="match status" value="1"/>
</dbReference>
<evidence type="ECO:0000259" key="11">
    <source>
        <dbReference type="Pfam" id="PF02366"/>
    </source>
</evidence>
<organism evidence="13 14">
    <name type="scientific">SAR92 clade bacterium</name>
    <dbReference type="NCBI Taxonomy" id="2315479"/>
    <lineage>
        <taxon>Bacteria</taxon>
        <taxon>Pseudomonadati</taxon>
        <taxon>Pseudomonadota</taxon>
        <taxon>Gammaproteobacteria</taxon>
        <taxon>Cellvibrionales</taxon>
        <taxon>Porticoccaceae</taxon>
        <taxon>SAR92 clade</taxon>
    </lineage>
</organism>
<feature type="transmembrane region" description="Helical" evidence="10">
    <location>
        <begin position="200"/>
        <end position="216"/>
    </location>
</feature>
<comment type="subcellular location">
    <subcellularLocation>
        <location evidence="10">Cell membrane</location>
    </subcellularLocation>
    <subcellularLocation>
        <location evidence="1">Endomembrane system</location>
        <topology evidence="1">Multi-pass membrane protein</topology>
    </subcellularLocation>
</comment>
<dbReference type="PANTHER" id="PTHR10050">
    <property type="entry name" value="DOLICHYL-PHOSPHATE-MANNOSE--PROTEIN MANNOSYLTRANSFERASE"/>
    <property type="match status" value="1"/>
</dbReference>
<name>A0A520LMY6_9GAMM</name>
<gene>
    <name evidence="13" type="ORF">EVB02_01560</name>
</gene>
<dbReference type="InterPro" id="IPR027005">
    <property type="entry name" value="PMT-like"/>
</dbReference>
<dbReference type="Proteomes" id="UP000318148">
    <property type="component" value="Unassembled WGS sequence"/>
</dbReference>
<feature type="transmembrane region" description="Helical" evidence="10">
    <location>
        <begin position="177"/>
        <end position="194"/>
    </location>
</feature>
<keyword evidence="5 10" id="KW-0808">Transferase</keyword>
<feature type="transmembrane region" description="Helical" evidence="10">
    <location>
        <begin position="237"/>
        <end position="256"/>
    </location>
</feature>
<feature type="transmembrane region" description="Helical" evidence="10">
    <location>
        <begin position="105"/>
        <end position="123"/>
    </location>
</feature>
<comment type="caution">
    <text evidence="13">The sequence shown here is derived from an EMBL/GenBank/DDBJ whole genome shotgun (WGS) entry which is preliminary data.</text>
</comment>
<feature type="transmembrane region" description="Helical" evidence="10">
    <location>
        <begin position="12"/>
        <end position="33"/>
    </location>
</feature>
<proteinExistence type="inferred from homology"/>
<evidence type="ECO:0000256" key="3">
    <source>
        <dbReference type="ARBA" id="ARBA00007222"/>
    </source>
</evidence>
<dbReference type="AlphaFoldDB" id="A0A520LMY6"/>
<comment type="function">
    <text evidence="10">Protein O-mannosyltransferase that catalyzes the transfer of a single mannose residue from a polyprenol phospho-mannosyl lipidic donor to the hydroxyl group of selected serine and threonine residues in acceptor proteins.</text>
</comment>
<dbReference type="GO" id="GO:0004169">
    <property type="term" value="F:dolichyl-phosphate-mannose-protein mannosyltransferase activity"/>
    <property type="evidence" value="ECO:0007669"/>
    <property type="project" value="UniProtKB-UniRule"/>
</dbReference>
<dbReference type="InterPro" id="IPR003342">
    <property type="entry name" value="ArnT-like_N"/>
</dbReference>
<evidence type="ECO:0000256" key="7">
    <source>
        <dbReference type="ARBA" id="ARBA00022989"/>
    </source>
</evidence>
<dbReference type="GO" id="GO:0005886">
    <property type="term" value="C:plasma membrane"/>
    <property type="evidence" value="ECO:0007669"/>
    <property type="project" value="UniProtKB-SubCell"/>
</dbReference>
<feature type="transmembrane region" description="Helical" evidence="10">
    <location>
        <begin position="390"/>
        <end position="409"/>
    </location>
</feature>
<keyword evidence="8 10" id="KW-0472">Membrane</keyword>
<keyword evidence="7 10" id="KW-1133">Transmembrane helix</keyword>
<dbReference type="UniPathway" id="UPA00378"/>
<dbReference type="EMBL" id="SHBO01000011">
    <property type="protein sequence ID" value="RZO07618.1"/>
    <property type="molecule type" value="Genomic_DNA"/>
</dbReference>
<feature type="transmembrane region" description="Helical" evidence="10">
    <location>
        <begin position="364"/>
        <end position="384"/>
    </location>
</feature>
<accession>A0A520LMY6</accession>
<dbReference type="InterPro" id="IPR032421">
    <property type="entry name" value="PMT_4TMC"/>
</dbReference>
<comment type="similarity">
    <text evidence="3 10">Belongs to the glycosyltransferase 39 family.</text>
</comment>
<keyword evidence="4 10" id="KW-0328">Glycosyltransferase</keyword>
<evidence type="ECO:0000259" key="12">
    <source>
        <dbReference type="Pfam" id="PF16192"/>
    </source>
</evidence>
<protein>
    <recommendedName>
        <fullName evidence="9 10">Polyprenol-phosphate-mannose--protein mannosyltransferase</fullName>
        <ecNumber evidence="10">2.4.1.-</ecNumber>
    </recommendedName>
</protein>
<feature type="transmembrane region" description="Helical" evidence="10">
    <location>
        <begin position="421"/>
        <end position="438"/>
    </location>
</feature>
<feature type="domain" description="Protein O-mannosyl-transferase C-terminal four TM" evidence="12">
    <location>
        <begin position="265"/>
        <end position="460"/>
    </location>
</feature>
<evidence type="ECO:0000256" key="6">
    <source>
        <dbReference type="ARBA" id="ARBA00022692"/>
    </source>
</evidence>
<evidence type="ECO:0000313" key="13">
    <source>
        <dbReference type="EMBL" id="RZO07618.1"/>
    </source>
</evidence>
<evidence type="ECO:0000256" key="9">
    <source>
        <dbReference type="ARBA" id="ARBA00093617"/>
    </source>
</evidence>
<reference evidence="13 14" key="1">
    <citation type="submission" date="2019-02" db="EMBL/GenBank/DDBJ databases">
        <title>Prokaryotic population dynamics and viral predation in marine succession experiment using metagenomics: the confinement effect.</title>
        <authorList>
            <person name="Haro-Moreno J.M."/>
            <person name="Rodriguez-Valera F."/>
            <person name="Lopez-Perez M."/>
        </authorList>
    </citation>
    <scope>NUCLEOTIDE SEQUENCE [LARGE SCALE GENOMIC DNA]</scope>
    <source>
        <strain evidence="13">MED-G169</strain>
    </source>
</reference>
<sequence>MKEQRLINIKSLVERNYILILLVTLGIFLRFFNLGVIPGPAFDEVYYPVFALDFLSGKDYFSVHPPVGVYLTSISIYLYSVLPWTDSLISTGFEIENLSSISYRWLPAVVGSSLTYIAYLVCLQIHSNKNFALLVAFYFCVDGSMLVDSRFGLINIYLVFFGFLGLLFFLRMIKTTGNSWHLLLSSLCLGLAIAVKWNGLGFLAVAVCFMLFLSFTRLRGYKFTTEEVIGEYSQRKALIPLIALTTLVYFAAWGPYFSKVGEMDYLNKHSQLLSFHAENTDEKTHPYESRWFTWPLVVRPMGYYFKSAENSVIELDEKTVFTSVHLLPNPVLYWCSFVAVIILGGRLMLSTAKLIDSKLIDSNYLFMFFVTLGYLGNFLPWSLVSRSTFIYHYQPSSGFAFLALAFLMTELIEDKKQFGSQLYLLILIVICLSGFYWIPLQLGLSITSDYFYGLMWFKSWI</sequence>
<evidence type="ECO:0000256" key="2">
    <source>
        <dbReference type="ARBA" id="ARBA00004922"/>
    </source>
</evidence>
<feature type="domain" description="ArnT-like N-terminal" evidence="11">
    <location>
        <begin position="22"/>
        <end position="249"/>
    </location>
</feature>
<keyword evidence="10" id="KW-1003">Cell membrane</keyword>
<evidence type="ECO:0000256" key="10">
    <source>
        <dbReference type="RuleBase" id="RU367007"/>
    </source>
</evidence>
<evidence type="ECO:0000256" key="5">
    <source>
        <dbReference type="ARBA" id="ARBA00022679"/>
    </source>
</evidence>
<dbReference type="GO" id="GO:0012505">
    <property type="term" value="C:endomembrane system"/>
    <property type="evidence" value="ECO:0007669"/>
    <property type="project" value="UniProtKB-SubCell"/>
</dbReference>
<evidence type="ECO:0000256" key="8">
    <source>
        <dbReference type="ARBA" id="ARBA00023136"/>
    </source>
</evidence>
<comment type="pathway">
    <text evidence="2 10">Protein modification; protein glycosylation.</text>
</comment>
<feature type="transmembrane region" description="Helical" evidence="10">
    <location>
        <begin position="153"/>
        <end position="170"/>
    </location>
</feature>
<feature type="transmembrane region" description="Helical" evidence="10">
    <location>
        <begin position="68"/>
        <end position="85"/>
    </location>
</feature>
<evidence type="ECO:0000256" key="4">
    <source>
        <dbReference type="ARBA" id="ARBA00022676"/>
    </source>
</evidence>
<dbReference type="EC" id="2.4.1.-" evidence="10"/>
<dbReference type="Pfam" id="PF16192">
    <property type="entry name" value="PMT_4TMC"/>
    <property type="match status" value="1"/>
</dbReference>